<keyword evidence="10" id="KW-1185">Reference proteome</keyword>
<dbReference type="SMART" id="SM00132">
    <property type="entry name" value="LIM"/>
    <property type="match status" value="6"/>
</dbReference>
<feature type="domain" description="LIM zinc-binding" evidence="7">
    <location>
        <begin position="458"/>
        <end position="519"/>
    </location>
</feature>
<dbReference type="PANTHER" id="PTHR24211">
    <property type="entry name" value="LIM DOMAIN-CONTAINING PROTEIN"/>
    <property type="match status" value="1"/>
</dbReference>
<sequence length="634" mass="71999">MSKVNVQSLKYTNEVTIQEEPEDQPSEYQNQPIYLNITSKKDSIQHYSLPKMSVVLNANTEGVFRTNYGGGVGSDLVIRNKESRSDSINSQGGKRKAPPKPPRLSRSDSSNSSGSGGRGSSRGNSFSFPNPPSSLERNQCLNCEPDEHGNGMDDIIDSYKKNRESLHDTNENIVLHNGHESDQYMWVPAGLDANLIEDYMASLPRHKVPHFKNPDGISYHNKQLIQQIPLQDSNFENISTLEDDERQIFNGFKRERDSQMDSGKVMVADDNYVCRKCGKEIYQDDLLVRASALGEEAVWHPGCFECCKCNELLADLIYCYKDGDIFCVRHFGEELKPRCCMCDELIFNGEYVRTDEKAYHAQHFVCHICECSLTGEQHLVDDGLPICIACYDDKFASVCHKCNKSIGVDEEDVIYDDEHWHDYCLVCSLCNCRLSGTSFVIRDDNFLCSDCYQKTDDKRCKTCGKGFEPGAKRLELKGEFWHDTCFVCDICKSPITSKKFIQHEGSQVCCPCFDQKFAKRCAKCEEVLREGGVACGGAFYHRDCFQCEICNASIANQAFQQKDGFRYCMPCYKQQYAKRCAGCDSYIVNGEYYTVDSDSWHKECFKCEVCHIVLQQQTFVQENGKVKLVCESCL</sequence>
<dbReference type="PROSITE" id="PS51303">
    <property type="entry name" value="PET"/>
    <property type="match status" value="1"/>
</dbReference>
<evidence type="ECO:0000259" key="7">
    <source>
        <dbReference type="PROSITE" id="PS50023"/>
    </source>
</evidence>
<feature type="domain" description="LIM zinc-binding" evidence="7">
    <location>
        <begin position="578"/>
        <end position="634"/>
    </location>
</feature>
<dbReference type="PANTHER" id="PTHR24211:SF37">
    <property type="entry name" value="PROTEIN ESPINAS-LIKE PROTEIN"/>
    <property type="match status" value="1"/>
</dbReference>
<protein>
    <submittedName>
        <fullName evidence="9">Uncharacterized protein</fullName>
    </submittedName>
</protein>
<dbReference type="PROSITE" id="PS00478">
    <property type="entry name" value="LIM_DOMAIN_1"/>
    <property type="match status" value="3"/>
</dbReference>
<keyword evidence="2" id="KW-0677">Repeat</keyword>
<feature type="compositionally biased region" description="Basic and acidic residues" evidence="6">
    <location>
        <begin position="145"/>
        <end position="155"/>
    </location>
</feature>
<dbReference type="AlphaFoldDB" id="A0A7M6DJU8"/>
<dbReference type="Pfam" id="PF00412">
    <property type="entry name" value="LIM"/>
    <property type="match status" value="6"/>
</dbReference>
<dbReference type="CDD" id="cd09340">
    <property type="entry name" value="LIM1_Testin_like"/>
    <property type="match status" value="1"/>
</dbReference>
<feature type="domain" description="LIM zinc-binding" evidence="7">
    <location>
        <begin position="397"/>
        <end position="457"/>
    </location>
</feature>
<evidence type="ECO:0000256" key="6">
    <source>
        <dbReference type="SAM" id="MobiDB-lite"/>
    </source>
</evidence>
<dbReference type="CDD" id="cd09345">
    <property type="entry name" value="LIM2_FHL"/>
    <property type="match status" value="1"/>
</dbReference>
<keyword evidence="1 5" id="KW-0479">Metal-binding</keyword>
<reference evidence="9" key="1">
    <citation type="submission" date="2021-01" db="UniProtKB">
        <authorList>
            <consortium name="EnsemblMetazoa"/>
        </authorList>
    </citation>
    <scope>IDENTIFICATION</scope>
</reference>
<dbReference type="Pfam" id="PF06297">
    <property type="entry name" value="PET"/>
    <property type="match status" value="1"/>
</dbReference>
<dbReference type="GO" id="GO:0008270">
    <property type="term" value="F:zinc ion binding"/>
    <property type="evidence" value="ECO:0007669"/>
    <property type="project" value="InterPro"/>
</dbReference>
<dbReference type="Gene3D" id="2.10.110.10">
    <property type="entry name" value="Cysteine Rich Protein"/>
    <property type="match status" value="6"/>
</dbReference>
<dbReference type="Proteomes" id="UP000594262">
    <property type="component" value="Unplaced"/>
</dbReference>
<dbReference type="FunFam" id="2.10.110.10:FF:000005">
    <property type="entry name" value="Testin isoform 1"/>
    <property type="match status" value="1"/>
</dbReference>
<feature type="domain" description="LIM zinc-binding" evidence="7">
    <location>
        <begin position="272"/>
        <end position="337"/>
    </location>
</feature>
<keyword evidence="4 5" id="KW-0440">LIM domain</keyword>
<dbReference type="InterPro" id="IPR001781">
    <property type="entry name" value="Znf_LIM"/>
</dbReference>
<dbReference type="InterPro" id="IPR010442">
    <property type="entry name" value="PET_domain"/>
</dbReference>
<dbReference type="OrthoDB" id="274660at2759"/>
<evidence type="ECO:0000256" key="5">
    <source>
        <dbReference type="PROSITE-ProRule" id="PRU00125"/>
    </source>
</evidence>
<organism evidence="9 10">
    <name type="scientific">Clytia hemisphaerica</name>
    <dbReference type="NCBI Taxonomy" id="252671"/>
    <lineage>
        <taxon>Eukaryota</taxon>
        <taxon>Metazoa</taxon>
        <taxon>Cnidaria</taxon>
        <taxon>Hydrozoa</taxon>
        <taxon>Hydroidolina</taxon>
        <taxon>Leptothecata</taxon>
        <taxon>Obeliida</taxon>
        <taxon>Clytiidae</taxon>
        <taxon>Clytia</taxon>
    </lineage>
</organism>
<accession>A0A7M6DJU8</accession>
<evidence type="ECO:0000256" key="2">
    <source>
        <dbReference type="ARBA" id="ARBA00022737"/>
    </source>
</evidence>
<evidence type="ECO:0000256" key="1">
    <source>
        <dbReference type="ARBA" id="ARBA00022723"/>
    </source>
</evidence>
<evidence type="ECO:0000313" key="10">
    <source>
        <dbReference type="Proteomes" id="UP000594262"/>
    </source>
</evidence>
<name>A0A7M6DJU8_9CNID</name>
<evidence type="ECO:0000259" key="8">
    <source>
        <dbReference type="PROSITE" id="PS51303"/>
    </source>
</evidence>
<evidence type="ECO:0000256" key="3">
    <source>
        <dbReference type="ARBA" id="ARBA00022833"/>
    </source>
</evidence>
<dbReference type="CDD" id="cd08368">
    <property type="entry name" value="LIM"/>
    <property type="match status" value="1"/>
</dbReference>
<evidence type="ECO:0000256" key="4">
    <source>
        <dbReference type="ARBA" id="ARBA00023038"/>
    </source>
</evidence>
<dbReference type="EnsemblMetazoa" id="CLYHEMT013422.2">
    <property type="protein sequence ID" value="CLYHEMP013422.2"/>
    <property type="gene ID" value="CLYHEMG013422"/>
</dbReference>
<dbReference type="SUPFAM" id="SSF57716">
    <property type="entry name" value="Glucocorticoid receptor-like (DNA-binding domain)"/>
    <property type="match status" value="5"/>
</dbReference>
<feature type="domain" description="PET" evidence="8">
    <location>
        <begin position="165"/>
        <end position="273"/>
    </location>
</feature>
<proteinExistence type="predicted"/>
<keyword evidence="3 5" id="KW-0862">Zinc</keyword>
<feature type="region of interest" description="Disordered" evidence="6">
    <location>
        <begin position="83"/>
        <end position="155"/>
    </location>
</feature>
<dbReference type="PROSITE" id="PS50023">
    <property type="entry name" value="LIM_DOMAIN_2"/>
    <property type="match status" value="4"/>
</dbReference>
<dbReference type="InterPro" id="IPR047120">
    <property type="entry name" value="Pk/Esn/Tes"/>
</dbReference>
<evidence type="ECO:0000313" key="9">
    <source>
        <dbReference type="EnsemblMetazoa" id="CLYHEMP013422.2"/>
    </source>
</evidence>